<dbReference type="AlphaFoldDB" id="A0A1T5KT22"/>
<dbReference type="Proteomes" id="UP000189777">
    <property type="component" value="Unassembled WGS sequence"/>
</dbReference>
<dbReference type="STRING" id="526729.SAMN04324258_2367"/>
<dbReference type="OrthoDB" id="2527609at2"/>
<gene>
    <name evidence="1" type="ORF">SAMN04324258_2367</name>
</gene>
<reference evidence="1 2" key="1">
    <citation type="submission" date="2017-02" db="EMBL/GenBank/DDBJ databases">
        <authorList>
            <person name="Peterson S.W."/>
        </authorList>
    </citation>
    <scope>NUCLEOTIDE SEQUENCE [LARGE SCALE GENOMIC DNA]</scope>
    <source>
        <strain evidence="1 2">DSM 21481</strain>
    </source>
</reference>
<dbReference type="EMBL" id="FUZQ01000004">
    <property type="protein sequence ID" value="SKC66780.1"/>
    <property type="molecule type" value="Genomic_DNA"/>
</dbReference>
<proteinExistence type="predicted"/>
<evidence type="ECO:0000313" key="1">
    <source>
        <dbReference type="EMBL" id="SKC66780.1"/>
    </source>
</evidence>
<keyword evidence="2" id="KW-1185">Reference proteome</keyword>
<evidence type="ECO:0000313" key="2">
    <source>
        <dbReference type="Proteomes" id="UP000189777"/>
    </source>
</evidence>
<organism evidence="1 2">
    <name type="scientific">Krasilnikoviella flava</name>
    <dbReference type="NCBI Taxonomy" id="526729"/>
    <lineage>
        <taxon>Bacteria</taxon>
        <taxon>Bacillati</taxon>
        <taxon>Actinomycetota</taxon>
        <taxon>Actinomycetes</taxon>
        <taxon>Micrococcales</taxon>
        <taxon>Promicromonosporaceae</taxon>
        <taxon>Krasilnikoviella</taxon>
    </lineage>
</organism>
<sequence length="486" mass="53459">MAAGQAGPDVAALARWMRTWVGDEGQIRGFHNHSVWGTNPATFVDFTSGHQAFSAPATAAFGEALAQHPDDRGLDLWRRMMLFQAGTVQDDGQFRHIGFQVGESATSGLIHNMVGCLGLVEGLRHAGHLLTDDDRAQVLVSVRRNLDACRVYGGGRPTPDGTVNQEYARVWAKLRYTELSGDDVFADELEDDLDALVRLGHVRGVPDDESVGTFRQPTDRAGGGILEPAEYYGLMVVPLALGARRFGRPDLLEEAVAICRHVARSAWVDDAGCTRFHRYWYVQGATHLLSTTPMLVAGMGLTLYGIEEVLAEVDVPELAAFRDACLRTYAEYQSPAGPFVSATGWHHEADVAPSTAWHAHDLMFLVRHALLRGDVDASFWDDVFADRDRQAVILSDRAFWAEDGVHWCILSPYTAGDLSIYGRKDRDTFARSFFAWTDKEPLPAELEYPGAPAFFVADEGIFRVDAADRPSDVTVVGPVPFRGRLG</sequence>
<protein>
    <submittedName>
        <fullName evidence="1">Uncharacterized protein</fullName>
    </submittedName>
</protein>
<accession>A0A1T5KT22</accession>
<name>A0A1T5KT22_9MICO</name>